<evidence type="ECO:0000313" key="2">
    <source>
        <dbReference type="Proteomes" id="UP000001258"/>
    </source>
</evidence>
<evidence type="ECO:0000313" key="1">
    <source>
        <dbReference type="EMBL" id="BAB06452.1"/>
    </source>
</evidence>
<dbReference type="InterPro" id="IPR037883">
    <property type="entry name" value="Knr4/Smi1-like_sf"/>
</dbReference>
<reference evidence="1 2" key="1">
    <citation type="journal article" date="2000" name="Nucleic Acids Res.">
        <title>Complete genome sequence of the alkaliphilic bacterium Bacillus halodurans and genomic sequence comparison with Bacillus subtilis.</title>
        <authorList>
            <person name="Takami H."/>
            <person name="Nakasone K."/>
            <person name="Takaki Y."/>
            <person name="Maeno G."/>
            <person name="Sasaki R."/>
            <person name="Masui N."/>
            <person name="Fuji F."/>
            <person name="Hirama C."/>
            <person name="Nakamura Y."/>
            <person name="Ogasawara N."/>
            <person name="Kuhara S."/>
            <person name="Horikoshi K."/>
        </authorList>
    </citation>
    <scope>NUCLEOTIDE SEQUENCE [LARGE SCALE GENOMIC DNA]</scope>
    <source>
        <strain evidence="2">ATCC BAA-125 / DSM 18197 / FERM 7344 / JCM 9153 / C-125</strain>
    </source>
</reference>
<dbReference type="PIR" id="E83991">
    <property type="entry name" value="E83991"/>
</dbReference>
<dbReference type="EMBL" id="BA000004">
    <property type="protein sequence ID" value="BAB06452.1"/>
    <property type="molecule type" value="Genomic_DNA"/>
</dbReference>
<dbReference type="SUPFAM" id="SSF160631">
    <property type="entry name" value="SMI1/KNR4-like"/>
    <property type="match status" value="1"/>
</dbReference>
<name>Q9K9B6_HALH5</name>
<keyword evidence="2" id="KW-1185">Reference proteome</keyword>
<dbReference type="RefSeq" id="WP_010898881.1">
    <property type="nucleotide sequence ID" value="NC_002570.2"/>
</dbReference>
<accession>Q9K9B6</accession>
<gene>
    <name evidence="1" type="ordered locus">BH2733</name>
</gene>
<dbReference type="HOGENOM" id="CLU_2353972_0_0_9"/>
<proteinExistence type="predicted"/>
<protein>
    <submittedName>
        <fullName evidence="1">BH2733 protein</fullName>
    </submittedName>
</protein>
<dbReference type="KEGG" id="bha:BH2733"/>
<dbReference type="AlphaFoldDB" id="Q9K9B6"/>
<dbReference type="OrthoDB" id="2355620at2"/>
<organism evidence="1 2">
    <name type="scientific">Halalkalibacterium halodurans (strain ATCC BAA-125 / DSM 18197 / FERM 7344 / JCM 9153 / C-125)</name>
    <name type="common">Bacillus halodurans</name>
    <dbReference type="NCBI Taxonomy" id="272558"/>
    <lineage>
        <taxon>Bacteria</taxon>
        <taxon>Bacillati</taxon>
        <taxon>Bacillota</taxon>
        <taxon>Bacilli</taxon>
        <taxon>Bacillales</taxon>
        <taxon>Bacillaceae</taxon>
        <taxon>Halalkalibacterium (ex Joshi et al. 2022)</taxon>
    </lineage>
</organism>
<dbReference type="Proteomes" id="UP000001258">
    <property type="component" value="Chromosome"/>
</dbReference>
<sequence length="96" mass="11697">MYEDLEWGDGFELFSVDEILLHYRYYNDWPKGWFPIGAGFDGDLLIIAPNKDRRGYIFWMETGDSFEEPNYIGNLKFDEWFNYFCIAQGSKFWEWY</sequence>